<accession>A0A9N9P7K6</accession>
<evidence type="ECO:0000313" key="2">
    <source>
        <dbReference type="EMBL" id="CAG8797548.1"/>
    </source>
</evidence>
<gene>
    <name evidence="2" type="ORF">DERYTH_LOCUS22696</name>
</gene>
<name>A0A9N9P7K6_9GLOM</name>
<proteinExistence type="predicted"/>
<comment type="caution">
    <text evidence="2">The sequence shown here is derived from an EMBL/GenBank/DDBJ whole genome shotgun (WGS) entry which is preliminary data.</text>
</comment>
<sequence length="76" mass="8951">PNEIIISTQDNNDYDTLSEESSPNQLKKKCHGGPKRDLVWDYIDISNHLEVWHYGASCRHCLLAWNYEKLQILKQH</sequence>
<keyword evidence="3" id="KW-1185">Reference proteome</keyword>
<evidence type="ECO:0000256" key="1">
    <source>
        <dbReference type="SAM" id="MobiDB-lite"/>
    </source>
</evidence>
<feature type="region of interest" description="Disordered" evidence="1">
    <location>
        <begin position="1"/>
        <end position="30"/>
    </location>
</feature>
<dbReference type="AlphaFoldDB" id="A0A9N9P7K6"/>
<dbReference type="Proteomes" id="UP000789405">
    <property type="component" value="Unassembled WGS sequence"/>
</dbReference>
<feature type="non-terminal residue" evidence="2">
    <location>
        <position position="1"/>
    </location>
</feature>
<dbReference type="EMBL" id="CAJVPY010032238">
    <property type="protein sequence ID" value="CAG8797548.1"/>
    <property type="molecule type" value="Genomic_DNA"/>
</dbReference>
<reference evidence="2" key="1">
    <citation type="submission" date="2021-06" db="EMBL/GenBank/DDBJ databases">
        <authorList>
            <person name="Kallberg Y."/>
            <person name="Tangrot J."/>
            <person name="Rosling A."/>
        </authorList>
    </citation>
    <scope>NUCLEOTIDE SEQUENCE</scope>
    <source>
        <strain evidence="2">MA453B</strain>
    </source>
</reference>
<feature type="compositionally biased region" description="Polar residues" evidence="1">
    <location>
        <begin position="1"/>
        <end position="11"/>
    </location>
</feature>
<evidence type="ECO:0000313" key="3">
    <source>
        <dbReference type="Proteomes" id="UP000789405"/>
    </source>
</evidence>
<protein>
    <submittedName>
        <fullName evidence="2">18718_t:CDS:1</fullName>
    </submittedName>
</protein>
<organism evidence="2 3">
    <name type="scientific">Dentiscutata erythropus</name>
    <dbReference type="NCBI Taxonomy" id="1348616"/>
    <lineage>
        <taxon>Eukaryota</taxon>
        <taxon>Fungi</taxon>
        <taxon>Fungi incertae sedis</taxon>
        <taxon>Mucoromycota</taxon>
        <taxon>Glomeromycotina</taxon>
        <taxon>Glomeromycetes</taxon>
        <taxon>Diversisporales</taxon>
        <taxon>Gigasporaceae</taxon>
        <taxon>Dentiscutata</taxon>
    </lineage>
</organism>